<sequence length="167" mass="17364">MNDPLNTSRPSPQPSDGGPEQRAAGMPPVFRFNLAAVLDLAEHAVAAEQHVDLDGNDPTGPALLIVANTIVCLTSNGLPPLPPSPGQPPPHTVRVVHPDTLGPDQPRRDGSDAVIALPLRRPDAPLIDDLRAAAREGLNAVTISISDATVAFSVTRVPPAPGTPHHS</sequence>
<evidence type="ECO:0000313" key="2">
    <source>
        <dbReference type="EMBL" id="GIG86946.1"/>
    </source>
</evidence>
<evidence type="ECO:0000256" key="1">
    <source>
        <dbReference type="SAM" id="MobiDB-lite"/>
    </source>
</evidence>
<proteinExistence type="predicted"/>
<comment type="caution">
    <text evidence="2">The sequence shown here is derived from an EMBL/GenBank/DDBJ whole genome shotgun (WGS) entry which is preliminary data.</text>
</comment>
<evidence type="ECO:0000313" key="3">
    <source>
        <dbReference type="Proteomes" id="UP000646749"/>
    </source>
</evidence>
<dbReference type="Proteomes" id="UP000646749">
    <property type="component" value="Unassembled WGS sequence"/>
</dbReference>
<keyword evidence="3" id="KW-1185">Reference proteome</keyword>
<gene>
    <name evidence="2" type="ORF">Pen02_18820</name>
</gene>
<protein>
    <submittedName>
        <fullName evidence="2">Uncharacterized protein</fullName>
    </submittedName>
</protein>
<feature type="compositionally biased region" description="Polar residues" evidence="1">
    <location>
        <begin position="1"/>
        <end position="10"/>
    </location>
</feature>
<dbReference type="EMBL" id="BONW01000007">
    <property type="protein sequence ID" value="GIG86946.1"/>
    <property type="molecule type" value="Genomic_DNA"/>
</dbReference>
<name>A0ABQ4DWX6_9ACTN</name>
<organism evidence="2 3">
    <name type="scientific">Plantactinospora endophytica</name>
    <dbReference type="NCBI Taxonomy" id="673535"/>
    <lineage>
        <taxon>Bacteria</taxon>
        <taxon>Bacillati</taxon>
        <taxon>Actinomycetota</taxon>
        <taxon>Actinomycetes</taxon>
        <taxon>Micromonosporales</taxon>
        <taxon>Micromonosporaceae</taxon>
        <taxon>Plantactinospora</taxon>
    </lineage>
</organism>
<dbReference type="RefSeq" id="WP_239140343.1">
    <property type="nucleotide sequence ID" value="NZ_BONW01000007.1"/>
</dbReference>
<accession>A0ABQ4DWX6</accession>
<reference evidence="2 3" key="1">
    <citation type="submission" date="2021-01" db="EMBL/GenBank/DDBJ databases">
        <title>Whole genome shotgun sequence of Plantactinospora endophytica NBRC 110450.</title>
        <authorList>
            <person name="Komaki H."/>
            <person name="Tamura T."/>
        </authorList>
    </citation>
    <scope>NUCLEOTIDE SEQUENCE [LARGE SCALE GENOMIC DNA]</scope>
    <source>
        <strain evidence="2 3">NBRC 110450</strain>
    </source>
</reference>
<feature type="region of interest" description="Disordered" evidence="1">
    <location>
        <begin position="1"/>
        <end position="25"/>
    </location>
</feature>